<evidence type="ECO:0000256" key="3">
    <source>
        <dbReference type="ARBA" id="ARBA00023163"/>
    </source>
</evidence>
<keyword evidence="1" id="KW-0805">Transcription regulation</keyword>
<feature type="domain" description="HTH tetR-type" evidence="6">
    <location>
        <begin position="21"/>
        <end position="81"/>
    </location>
</feature>
<gene>
    <name evidence="7" type="ORF">ACFFSA_53615</name>
</gene>
<name>A0ABV5SJU3_9ACTN</name>
<evidence type="ECO:0000313" key="8">
    <source>
        <dbReference type="Proteomes" id="UP001589532"/>
    </source>
</evidence>
<keyword evidence="3" id="KW-0804">Transcription</keyword>
<evidence type="ECO:0000256" key="4">
    <source>
        <dbReference type="PROSITE-ProRule" id="PRU00335"/>
    </source>
</evidence>
<dbReference type="InterPro" id="IPR050109">
    <property type="entry name" value="HTH-type_TetR-like_transc_reg"/>
</dbReference>
<proteinExistence type="predicted"/>
<dbReference type="PROSITE" id="PS50977">
    <property type="entry name" value="HTH_TETR_2"/>
    <property type="match status" value="1"/>
</dbReference>
<dbReference type="Pfam" id="PF00440">
    <property type="entry name" value="TetR_N"/>
    <property type="match status" value="1"/>
</dbReference>
<organism evidence="7 8">
    <name type="scientific">Nonomuraea helvata</name>
    <dbReference type="NCBI Taxonomy" id="37484"/>
    <lineage>
        <taxon>Bacteria</taxon>
        <taxon>Bacillati</taxon>
        <taxon>Actinomycetota</taxon>
        <taxon>Actinomycetes</taxon>
        <taxon>Streptosporangiales</taxon>
        <taxon>Streptosporangiaceae</taxon>
        <taxon>Nonomuraea</taxon>
    </lineage>
</organism>
<evidence type="ECO:0000256" key="5">
    <source>
        <dbReference type="SAM" id="MobiDB-lite"/>
    </source>
</evidence>
<dbReference type="PANTHER" id="PTHR30055:SF238">
    <property type="entry name" value="MYCOFACTOCIN BIOSYNTHESIS TRANSCRIPTIONAL REGULATOR MFTR-RELATED"/>
    <property type="match status" value="1"/>
</dbReference>
<dbReference type="PANTHER" id="PTHR30055">
    <property type="entry name" value="HTH-TYPE TRANSCRIPTIONAL REGULATOR RUTR"/>
    <property type="match status" value="1"/>
</dbReference>
<feature type="region of interest" description="Disordered" evidence="5">
    <location>
        <begin position="137"/>
        <end position="156"/>
    </location>
</feature>
<evidence type="ECO:0000259" key="6">
    <source>
        <dbReference type="PROSITE" id="PS50977"/>
    </source>
</evidence>
<dbReference type="Proteomes" id="UP001589532">
    <property type="component" value="Unassembled WGS sequence"/>
</dbReference>
<dbReference type="SUPFAM" id="SSF46689">
    <property type="entry name" value="Homeodomain-like"/>
    <property type="match status" value="1"/>
</dbReference>
<evidence type="ECO:0000313" key="7">
    <source>
        <dbReference type="EMBL" id="MFB9631956.1"/>
    </source>
</evidence>
<keyword evidence="8" id="KW-1185">Reference proteome</keyword>
<dbReference type="InterPro" id="IPR009057">
    <property type="entry name" value="Homeodomain-like_sf"/>
</dbReference>
<reference evidence="7 8" key="1">
    <citation type="submission" date="2024-09" db="EMBL/GenBank/DDBJ databases">
        <authorList>
            <person name="Sun Q."/>
            <person name="Mori K."/>
        </authorList>
    </citation>
    <scope>NUCLEOTIDE SEQUENCE [LARGE SCALE GENOMIC DNA]</scope>
    <source>
        <strain evidence="7 8">JCM 3143</strain>
    </source>
</reference>
<keyword evidence="2 4" id="KW-0238">DNA-binding</keyword>
<sequence length="173" mass="19471">MEIKPIRSKRAERRRLGVANPEVRRRLLRAVVEIIQQDGWAALRVEDLARRAGLSVGTFYLYFEGKDDLFVSLVVTFTERLQARLRKAYASPEPLARALDVYLDFVAETEPGFLQFLETGNVPTTVGPLSAWAVAQPSHRHRRRHGNHGRLRPMTSGTARIPCTGRTFTGCGS</sequence>
<feature type="DNA-binding region" description="H-T-H motif" evidence="4">
    <location>
        <begin position="44"/>
        <end position="63"/>
    </location>
</feature>
<comment type="caution">
    <text evidence="7">The sequence shown here is derived from an EMBL/GenBank/DDBJ whole genome shotgun (WGS) entry which is preliminary data.</text>
</comment>
<evidence type="ECO:0000256" key="1">
    <source>
        <dbReference type="ARBA" id="ARBA00023015"/>
    </source>
</evidence>
<feature type="compositionally biased region" description="Basic residues" evidence="5">
    <location>
        <begin position="138"/>
        <end position="151"/>
    </location>
</feature>
<protein>
    <submittedName>
        <fullName evidence="7">TetR/AcrR family transcriptional regulator</fullName>
    </submittedName>
</protein>
<evidence type="ECO:0000256" key="2">
    <source>
        <dbReference type="ARBA" id="ARBA00023125"/>
    </source>
</evidence>
<dbReference type="Gene3D" id="1.10.357.10">
    <property type="entry name" value="Tetracycline Repressor, domain 2"/>
    <property type="match status" value="1"/>
</dbReference>
<dbReference type="PRINTS" id="PR00455">
    <property type="entry name" value="HTHTETR"/>
</dbReference>
<dbReference type="EMBL" id="JBHMBW010000111">
    <property type="protein sequence ID" value="MFB9631956.1"/>
    <property type="molecule type" value="Genomic_DNA"/>
</dbReference>
<dbReference type="RefSeq" id="WP_344998979.1">
    <property type="nucleotide sequence ID" value="NZ_BAAAXV010000009.1"/>
</dbReference>
<dbReference type="InterPro" id="IPR001647">
    <property type="entry name" value="HTH_TetR"/>
</dbReference>
<accession>A0ABV5SJU3</accession>